<keyword evidence="1" id="KW-0732">Signal</keyword>
<evidence type="ECO:0000313" key="3">
    <source>
        <dbReference type="Proteomes" id="UP000316238"/>
    </source>
</evidence>
<comment type="caution">
    <text evidence="2">The sequence shown here is derived from an EMBL/GenBank/DDBJ whole genome shotgun (WGS) entry which is preliminary data.</text>
</comment>
<feature type="signal peptide" evidence="1">
    <location>
        <begin position="1"/>
        <end position="25"/>
    </location>
</feature>
<dbReference type="AlphaFoldDB" id="A0A521G2G4"/>
<reference evidence="2" key="1">
    <citation type="submission" date="2017-07" db="EMBL/GenBank/DDBJ databases">
        <title>The cable genome - Insights into the physiology and evolution of filamentous bacteria capable of sulfide oxidation via long distance electron transfer.</title>
        <authorList>
            <person name="Thorup C."/>
            <person name="Bjerg J.T."/>
            <person name="Schreiber L."/>
            <person name="Nielsen L.P."/>
            <person name="Kjeldsen K.U."/>
            <person name="Boesen T."/>
            <person name="Boggild A."/>
            <person name="Meysman F."/>
            <person name="Geelhoed J."/>
            <person name="Schramm A."/>
        </authorList>
    </citation>
    <scope>NUCLEOTIDE SEQUENCE [LARGE SCALE GENOMIC DNA]</scope>
    <source>
        <strain evidence="2">GS</strain>
    </source>
</reference>
<organism evidence="2 3">
    <name type="scientific">Candidatus Electronema aureum</name>
    <dbReference type="NCBI Taxonomy" id="2005002"/>
    <lineage>
        <taxon>Bacteria</taxon>
        <taxon>Pseudomonadati</taxon>
        <taxon>Thermodesulfobacteriota</taxon>
        <taxon>Desulfobulbia</taxon>
        <taxon>Desulfobulbales</taxon>
        <taxon>Desulfobulbaceae</taxon>
        <taxon>Candidatus Electronema</taxon>
    </lineage>
</organism>
<proteinExistence type="predicted"/>
<accession>A0A521G2G4</accession>
<keyword evidence="3" id="KW-1185">Reference proteome</keyword>
<name>A0A521G2G4_9BACT</name>
<sequence length="108" mass="12031">MKGLTMRFVLGMAAAALVFAGTASAQKATGNLSIDPETLQTVDQALLKMQQDMIQKNYASMLLKPQMMSKMMAERTPQNFMQGAIQPVMMQKMRDQIKPQQMGIMSTR</sequence>
<protein>
    <submittedName>
        <fullName evidence="2">Uncharacterized protein</fullName>
    </submittedName>
</protein>
<evidence type="ECO:0000313" key="2">
    <source>
        <dbReference type="EMBL" id="TAA75215.1"/>
    </source>
</evidence>
<feature type="chain" id="PRO_5022058266" evidence="1">
    <location>
        <begin position="26"/>
        <end position="108"/>
    </location>
</feature>
<evidence type="ECO:0000256" key="1">
    <source>
        <dbReference type="SAM" id="SignalP"/>
    </source>
</evidence>
<dbReference type="EMBL" id="NQJD01000009">
    <property type="protein sequence ID" value="TAA75215.1"/>
    <property type="molecule type" value="Genomic_DNA"/>
</dbReference>
<dbReference type="Proteomes" id="UP000316238">
    <property type="component" value="Unassembled WGS sequence"/>
</dbReference>
<gene>
    <name evidence="2" type="ORF">CDV28_10928</name>
</gene>